<organism evidence="5 6">
    <name type="scientific">Candidatus Nitrosymbiomonas proteolyticus</name>
    <dbReference type="NCBI Taxonomy" id="2608984"/>
    <lineage>
        <taxon>Bacteria</taxon>
        <taxon>Bacillati</taxon>
        <taxon>Armatimonadota</taxon>
        <taxon>Armatimonadota incertae sedis</taxon>
        <taxon>Candidatus Nitrosymbiomonas</taxon>
    </lineage>
</organism>
<name>A0A809RCB7_9BACT</name>
<dbReference type="Gene3D" id="3.30.360.10">
    <property type="entry name" value="Dihydrodipicolinate Reductase, domain 2"/>
    <property type="match status" value="1"/>
</dbReference>
<dbReference type="PANTHER" id="PTHR22604:SF105">
    <property type="entry name" value="TRANS-1,2-DIHYDROBENZENE-1,2-DIOL DEHYDROGENASE"/>
    <property type="match status" value="1"/>
</dbReference>
<dbReference type="InterPro" id="IPR036291">
    <property type="entry name" value="NAD(P)-bd_dom_sf"/>
</dbReference>
<reference evidence="5" key="1">
    <citation type="journal article" name="DNA Res.">
        <title>The physiological potential of anammox bacteria as revealed by their core genome structure.</title>
        <authorList>
            <person name="Okubo T."/>
            <person name="Toyoda A."/>
            <person name="Fukuhara K."/>
            <person name="Uchiyama I."/>
            <person name="Harigaya Y."/>
            <person name="Kuroiwa M."/>
            <person name="Suzuki T."/>
            <person name="Murakami Y."/>
            <person name="Suwa Y."/>
            <person name="Takami H."/>
        </authorList>
    </citation>
    <scope>NUCLEOTIDE SEQUENCE</scope>
    <source>
        <strain evidence="5">317325-2</strain>
    </source>
</reference>
<keyword evidence="2" id="KW-0560">Oxidoreductase</keyword>
<dbReference type="PANTHER" id="PTHR22604">
    <property type="entry name" value="OXIDOREDUCTASES"/>
    <property type="match status" value="1"/>
</dbReference>
<gene>
    <name evidence="5" type="ORF">NPRO_18830</name>
</gene>
<sequence>MKEVRWGILGPGSIARTFAEAVKRVPGCSLSAVGSRSFERAADFASKHDVERPHGSYLELVNDPDVDAVYVATPHAFHCEHAILALRAGKAVLCEKPLALNARQAEAMARASREEGLFLMEAMWTRFLPAVKWVGERVRAGDWGEVKFVYADFGFRSSFDPASRLYDLRLGGGALLDVGVYPVSFATMLLGEPESVSSAAELGLSGVDESSSYLLAYANGAQALLSSSIIVATPQEARIVCERGWLRLKAPFFRSTSVEVHSGGEVEMHDFAIPGNGFEFQIEEAAARIRAGAVESSMMPHQESVAVLRTLDRIREPWGLKYPGDEASE</sequence>
<evidence type="ECO:0000313" key="5">
    <source>
        <dbReference type="EMBL" id="BBO24288.1"/>
    </source>
</evidence>
<dbReference type="InterPro" id="IPR055170">
    <property type="entry name" value="GFO_IDH_MocA-like_dom"/>
</dbReference>
<evidence type="ECO:0000259" key="3">
    <source>
        <dbReference type="Pfam" id="PF01408"/>
    </source>
</evidence>
<proteinExistence type="inferred from homology"/>
<feature type="domain" description="GFO/IDH/MocA-like oxidoreductase" evidence="4">
    <location>
        <begin position="134"/>
        <end position="247"/>
    </location>
</feature>
<dbReference type="AlphaFoldDB" id="A0A809RCB7"/>
<accession>A0A809RCB7</accession>
<dbReference type="Proteomes" id="UP000662873">
    <property type="component" value="Chromosome"/>
</dbReference>
<dbReference type="KEGG" id="npy:NPRO_18830"/>
<dbReference type="SUPFAM" id="SSF55347">
    <property type="entry name" value="Glyceraldehyde-3-phosphate dehydrogenase-like, C-terminal domain"/>
    <property type="match status" value="1"/>
</dbReference>
<dbReference type="Pfam" id="PF01408">
    <property type="entry name" value="GFO_IDH_MocA"/>
    <property type="match status" value="1"/>
</dbReference>
<dbReference type="GO" id="GO:0000166">
    <property type="term" value="F:nucleotide binding"/>
    <property type="evidence" value="ECO:0007669"/>
    <property type="project" value="InterPro"/>
</dbReference>
<evidence type="ECO:0000313" key="6">
    <source>
        <dbReference type="Proteomes" id="UP000662873"/>
    </source>
</evidence>
<dbReference type="Pfam" id="PF22725">
    <property type="entry name" value="GFO_IDH_MocA_C3"/>
    <property type="match status" value="1"/>
</dbReference>
<comment type="similarity">
    <text evidence="1">Belongs to the Gfo/Idh/MocA family.</text>
</comment>
<dbReference type="InterPro" id="IPR000683">
    <property type="entry name" value="Gfo/Idh/MocA-like_OxRdtase_N"/>
</dbReference>
<evidence type="ECO:0000256" key="2">
    <source>
        <dbReference type="ARBA" id="ARBA00023002"/>
    </source>
</evidence>
<dbReference type="Gene3D" id="3.40.50.720">
    <property type="entry name" value="NAD(P)-binding Rossmann-like Domain"/>
    <property type="match status" value="1"/>
</dbReference>
<dbReference type="GO" id="GO:0016491">
    <property type="term" value="F:oxidoreductase activity"/>
    <property type="evidence" value="ECO:0007669"/>
    <property type="project" value="UniProtKB-KW"/>
</dbReference>
<feature type="domain" description="Gfo/Idh/MocA-like oxidoreductase N-terminal" evidence="3">
    <location>
        <begin position="4"/>
        <end position="120"/>
    </location>
</feature>
<protein>
    <submittedName>
        <fullName evidence="5">Dehydrogenase</fullName>
    </submittedName>
</protein>
<evidence type="ECO:0000259" key="4">
    <source>
        <dbReference type="Pfam" id="PF22725"/>
    </source>
</evidence>
<dbReference type="EMBL" id="AP021858">
    <property type="protein sequence ID" value="BBO24288.1"/>
    <property type="molecule type" value="Genomic_DNA"/>
</dbReference>
<dbReference type="InterPro" id="IPR050984">
    <property type="entry name" value="Gfo/Idh/MocA_domain"/>
</dbReference>
<dbReference type="SUPFAM" id="SSF51735">
    <property type="entry name" value="NAD(P)-binding Rossmann-fold domains"/>
    <property type="match status" value="1"/>
</dbReference>
<evidence type="ECO:0000256" key="1">
    <source>
        <dbReference type="ARBA" id="ARBA00010928"/>
    </source>
</evidence>